<evidence type="ECO:0000256" key="6">
    <source>
        <dbReference type="SAM" id="Phobius"/>
    </source>
</evidence>
<dbReference type="SUPFAM" id="SSF53448">
    <property type="entry name" value="Nucleotide-diphospho-sugar transferases"/>
    <property type="match status" value="1"/>
</dbReference>
<evidence type="ECO:0000313" key="7">
    <source>
        <dbReference type="EMBL" id="CAG6738091.1"/>
    </source>
</evidence>
<dbReference type="GO" id="GO:0016020">
    <property type="term" value="C:membrane"/>
    <property type="evidence" value="ECO:0007669"/>
    <property type="project" value="UniProtKB-SubCell"/>
</dbReference>
<proteinExistence type="inferred from homology"/>
<keyword evidence="5" id="KW-0735">Signal-anchor</keyword>
<dbReference type="AlphaFoldDB" id="A0A8D8Z171"/>
<dbReference type="PANTHER" id="PTHR46012">
    <property type="entry name" value="IP22168P"/>
    <property type="match status" value="1"/>
</dbReference>
<sequence>MMMLSIRYLFCAIILCSGILILVYLLNLTADTKHHEQRTMHHLDALKMTKAVPLGQNQLKHSEPRLFVENEHEEITIAIVICGDVLQQGFSLIKSAIIFQQKHVLKFVIFTEENLIQSIEEKLSDWQVLKNHSFSFEILNLQFPKNREKEWKTLFKKCASQRLFFADILPHIEVKLADIPEGRSVTFNIKRNCVGFPAPLRLAEVNVRSLWYGQHLEGNTPV</sequence>
<evidence type="ECO:0000256" key="4">
    <source>
        <dbReference type="ARBA" id="ARBA00022679"/>
    </source>
</evidence>
<dbReference type="InterPro" id="IPR029044">
    <property type="entry name" value="Nucleotide-diphossugar_trans"/>
</dbReference>
<keyword evidence="6" id="KW-1133">Transmembrane helix</keyword>
<evidence type="ECO:0000256" key="2">
    <source>
        <dbReference type="ARBA" id="ARBA00006351"/>
    </source>
</evidence>
<keyword evidence="4 7" id="KW-0808">Transferase</keyword>
<dbReference type="GO" id="GO:0016266">
    <property type="term" value="P:protein O-linked glycosylation via N-acetyl-galactosamine"/>
    <property type="evidence" value="ECO:0007669"/>
    <property type="project" value="TreeGrafter"/>
</dbReference>
<comment type="similarity">
    <text evidence="2">Belongs to the glycosyltransferase 8 family.</text>
</comment>
<feature type="transmembrane region" description="Helical" evidence="6">
    <location>
        <begin position="6"/>
        <end position="28"/>
    </location>
</feature>
<dbReference type="EMBL" id="HBUF01406122">
    <property type="protein sequence ID" value="CAG6738092.1"/>
    <property type="molecule type" value="Transcribed_RNA"/>
</dbReference>
<dbReference type="PANTHER" id="PTHR46012:SF2">
    <property type="entry name" value="IP22168P"/>
    <property type="match status" value="1"/>
</dbReference>
<keyword evidence="3" id="KW-0328">Glycosyltransferase</keyword>
<evidence type="ECO:0000256" key="5">
    <source>
        <dbReference type="ARBA" id="ARBA00022968"/>
    </source>
</evidence>
<protein>
    <submittedName>
        <fullName evidence="7">Glucoside xylosyltransferase 1</fullName>
    </submittedName>
</protein>
<reference evidence="7" key="1">
    <citation type="submission" date="2021-05" db="EMBL/GenBank/DDBJ databases">
        <authorList>
            <person name="Alioto T."/>
            <person name="Alioto T."/>
            <person name="Gomez Garrido J."/>
        </authorList>
    </citation>
    <scope>NUCLEOTIDE SEQUENCE</scope>
</reference>
<dbReference type="EMBL" id="HBUF01406121">
    <property type="protein sequence ID" value="CAG6738091.1"/>
    <property type="molecule type" value="Transcribed_RNA"/>
</dbReference>
<evidence type="ECO:0000256" key="1">
    <source>
        <dbReference type="ARBA" id="ARBA00004606"/>
    </source>
</evidence>
<dbReference type="GO" id="GO:0035252">
    <property type="term" value="F:UDP-xylosyltransferase activity"/>
    <property type="evidence" value="ECO:0007669"/>
    <property type="project" value="TreeGrafter"/>
</dbReference>
<comment type="subcellular location">
    <subcellularLocation>
        <location evidence="1">Membrane</location>
        <topology evidence="1">Single-pass type II membrane protein</topology>
    </subcellularLocation>
</comment>
<keyword evidence="6" id="KW-0472">Membrane</keyword>
<dbReference type="InterPro" id="IPR051993">
    <property type="entry name" value="Glycosyltransferase_8"/>
</dbReference>
<keyword evidence="6" id="KW-0812">Transmembrane</keyword>
<name>A0A8D8Z171_9HEMI</name>
<organism evidence="7">
    <name type="scientific">Cacopsylla melanoneura</name>
    <dbReference type="NCBI Taxonomy" id="428564"/>
    <lineage>
        <taxon>Eukaryota</taxon>
        <taxon>Metazoa</taxon>
        <taxon>Ecdysozoa</taxon>
        <taxon>Arthropoda</taxon>
        <taxon>Hexapoda</taxon>
        <taxon>Insecta</taxon>
        <taxon>Pterygota</taxon>
        <taxon>Neoptera</taxon>
        <taxon>Paraneoptera</taxon>
        <taxon>Hemiptera</taxon>
        <taxon>Sternorrhyncha</taxon>
        <taxon>Psylloidea</taxon>
        <taxon>Psyllidae</taxon>
        <taxon>Psyllinae</taxon>
        <taxon>Cacopsylla</taxon>
    </lineage>
</organism>
<accession>A0A8D8Z171</accession>
<evidence type="ECO:0000256" key="3">
    <source>
        <dbReference type="ARBA" id="ARBA00022676"/>
    </source>
</evidence>